<dbReference type="Gene3D" id="1.10.510.10">
    <property type="entry name" value="Transferase(Phosphotransferase) domain 1"/>
    <property type="match status" value="1"/>
</dbReference>
<sequence>MSLLQVSPLPQIKDVVLGDTVGQGTFACVKNAHLQMDPSVILAVKFVHVPTCKKMGLTEKDITKEVVLQSKCSKHPNILRLIDCNVSKDYMWIIMEMADGGDLFDKIEPDVGVDSDVAQFYFQQLVSAIDYMHRKCGVAHRDIKPENVLLDKNGNLKLADFGLASQFKRKDGTLRVSMDQRGSPPYMAPEVLYSEAGFYADRTDIWSIGILLYVLLTGQTPWELPSLEDEDFVFFIQNDGNLNWGPWSKIEFTHLNLLRKILQPDPVKRATLEALKAHPWISRRVVFAGDDGLCNDPDLLAKKLFSHLKVSLSNENYLKFTQDVSSNSRYISTQPVGNELAELEHDSVHSKAIANTQRAFSIYDSNMNGNSDTCMTQEAKWTQFISNDMAALQFHSDEHDFTKPFQNCLQFNPNKLTKFYTFQPMDILLPILEKALNLSRIRVKPDLFANFERLCESLGYDNVFPLMINIKTKSKGGCQLSGSISIIKIEGDLKNVGFERKTGDPLEWRRLFKKISTICRDIILLPNQIKEEPKNTVIMH</sequence>
<dbReference type="PANTHER" id="PTHR43895:SF32">
    <property type="entry name" value="SERINE_THREONINE-PROTEIN KINASE CHK1"/>
    <property type="match status" value="1"/>
</dbReference>
<dbReference type="InterPro" id="IPR000719">
    <property type="entry name" value="Prot_kinase_dom"/>
</dbReference>
<keyword evidence="5 11" id="KW-0418">Kinase</keyword>
<evidence type="ECO:0000256" key="9">
    <source>
        <dbReference type="PROSITE-ProRule" id="PRU10141"/>
    </source>
</evidence>
<dbReference type="InterPro" id="IPR017441">
    <property type="entry name" value="Protein_kinase_ATP_BS"/>
</dbReference>
<dbReference type="PROSITE" id="PS50011">
    <property type="entry name" value="PROTEIN_KINASE_DOM"/>
    <property type="match status" value="1"/>
</dbReference>
<protein>
    <recommendedName>
        <fullName evidence="1">non-specific serine/threonine protein kinase</fullName>
        <ecNumber evidence="1">2.7.11.1</ecNumber>
    </recommendedName>
</protein>
<dbReference type="PROSITE" id="PS00107">
    <property type="entry name" value="PROTEIN_KINASE_ATP"/>
    <property type="match status" value="1"/>
</dbReference>
<dbReference type="GO" id="GO:0004674">
    <property type="term" value="F:protein serine/threonine kinase activity"/>
    <property type="evidence" value="ECO:0007669"/>
    <property type="project" value="UniProtKB-KW"/>
</dbReference>
<feature type="domain" description="Protein kinase" evidence="10">
    <location>
        <begin position="15"/>
        <end position="281"/>
    </location>
</feature>
<comment type="catalytic activity">
    <reaction evidence="8">
        <text>L-seryl-[protein] + ATP = O-phospho-L-seryl-[protein] + ADP + H(+)</text>
        <dbReference type="Rhea" id="RHEA:17989"/>
        <dbReference type="Rhea" id="RHEA-COMP:9863"/>
        <dbReference type="Rhea" id="RHEA-COMP:11604"/>
        <dbReference type="ChEBI" id="CHEBI:15378"/>
        <dbReference type="ChEBI" id="CHEBI:29999"/>
        <dbReference type="ChEBI" id="CHEBI:30616"/>
        <dbReference type="ChEBI" id="CHEBI:83421"/>
        <dbReference type="ChEBI" id="CHEBI:456216"/>
        <dbReference type="EC" id="2.7.11.1"/>
    </reaction>
</comment>
<evidence type="ECO:0000256" key="1">
    <source>
        <dbReference type="ARBA" id="ARBA00012513"/>
    </source>
</evidence>
<proteinExistence type="predicted"/>
<keyword evidence="3" id="KW-0808">Transferase</keyword>
<organism evidence="11 12">
    <name type="scientific">Saccharomyces pastorianus</name>
    <name type="common">Lager yeast</name>
    <name type="synonym">Saccharomyces cerevisiae x Saccharomyces eubayanus</name>
    <dbReference type="NCBI Taxonomy" id="27292"/>
    <lineage>
        <taxon>Eukaryota</taxon>
        <taxon>Fungi</taxon>
        <taxon>Dikarya</taxon>
        <taxon>Ascomycota</taxon>
        <taxon>Saccharomycotina</taxon>
        <taxon>Saccharomycetes</taxon>
        <taxon>Saccharomycetales</taxon>
        <taxon>Saccharomycetaceae</taxon>
        <taxon>Saccharomyces</taxon>
    </lineage>
</organism>
<evidence type="ECO:0000259" key="10">
    <source>
        <dbReference type="PROSITE" id="PS50011"/>
    </source>
</evidence>
<dbReference type="OrthoDB" id="539158at2759"/>
<keyword evidence="12" id="KW-1185">Reference proteome</keyword>
<dbReference type="GO" id="GO:0005524">
    <property type="term" value="F:ATP binding"/>
    <property type="evidence" value="ECO:0007669"/>
    <property type="project" value="UniProtKB-UniRule"/>
</dbReference>
<dbReference type="InterPro" id="IPR008271">
    <property type="entry name" value="Ser/Thr_kinase_AS"/>
</dbReference>
<keyword evidence="6 9" id="KW-0067">ATP-binding</keyword>
<dbReference type="SUPFAM" id="SSF56112">
    <property type="entry name" value="Protein kinase-like (PK-like)"/>
    <property type="match status" value="1"/>
</dbReference>
<dbReference type="GO" id="GO:0007095">
    <property type="term" value="P:mitotic G2 DNA damage checkpoint signaling"/>
    <property type="evidence" value="ECO:0007669"/>
    <property type="project" value="TreeGrafter"/>
</dbReference>
<dbReference type="AlphaFoldDB" id="A0A6C1E554"/>
<keyword evidence="2" id="KW-0723">Serine/threonine-protein kinase</keyword>
<evidence type="ECO:0000256" key="4">
    <source>
        <dbReference type="ARBA" id="ARBA00022741"/>
    </source>
</evidence>
<keyword evidence="4 9" id="KW-0547">Nucleotide-binding</keyword>
<dbReference type="Proteomes" id="UP000501346">
    <property type="component" value="Chromosome SeIV-SeII"/>
</dbReference>
<evidence type="ECO:0000313" key="12">
    <source>
        <dbReference type="Proteomes" id="UP000501346"/>
    </source>
</evidence>
<dbReference type="PANTHER" id="PTHR43895">
    <property type="entry name" value="CALCIUM/CALMODULIN-DEPENDENT PROTEIN KINASE KINASE-RELATED"/>
    <property type="match status" value="1"/>
</dbReference>
<dbReference type="GO" id="GO:0005737">
    <property type="term" value="C:cytoplasm"/>
    <property type="evidence" value="ECO:0007669"/>
    <property type="project" value="TreeGrafter"/>
</dbReference>
<dbReference type="FunFam" id="1.10.510.10:FF:001035">
    <property type="entry name" value="Serine/threonine-protein kinase CHK1"/>
    <property type="match status" value="1"/>
</dbReference>
<dbReference type="Pfam" id="PF00069">
    <property type="entry name" value="Pkinase"/>
    <property type="match status" value="1"/>
</dbReference>
<dbReference type="InterPro" id="IPR011009">
    <property type="entry name" value="Kinase-like_dom_sf"/>
</dbReference>
<comment type="catalytic activity">
    <reaction evidence="7">
        <text>L-threonyl-[protein] + ATP = O-phospho-L-threonyl-[protein] + ADP + H(+)</text>
        <dbReference type="Rhea" id="RHEA:46608"/>
        <dbReference type="Rhea" id="RHEA-COMP:11060"/>
        <dbReference type="Rhea" id="RHEA-COMP:11605"/>
        <dbReference type="ChEBI" id="CHEBI:15378"/>
        <dbReference type="ChEBI" id="CHEBI:30013"/>
        <dbReference type="ChEBI" id="CHEBI:30616"/>
        <dbReference type="ChEBI" id="CHEBI:61977"/>
        <dbReference type="ChEBI" id="CHEBI:456216"/>
        <dbReference type="EC" id="2.7.11.1"/>
    </reaction>
</comment>
<evidence type="ECO:0000313" key="11">
    <source>
        <dbReference type="EMBL" id="QID84438.1"/>
    </source>
</evidence>
<reference evidence="11 12" key="1">
    <citation type="journal article" date="2019" name="BMC Genomics">
        <title>Chromosome level assembly and comparative genome analysis confirm lager-brewing yeasts originated from a single hybridization.</title>
        <authorList>
            <person name="Salazar A.N."/>
            <person name="Gorter de Vries A.R."/>
            <person name="van den Broek M."/>
            <person name="Brouwers N."/>
            <person name="de la Torre Cortes P."/>
            <person name="Kuijpers N.G.A."/>
            <person name="Daran J.G."/>
            <person name="Abeel T."/>
        </authorList>
    </citation>
    <scope>NUCLEOTIDE SEQUENCE [LARGE SCALE GENOMIC DNA]</scope>
    <source>
        <strain evidence="11 12">CBS 1483</strain>
    </source>
</reference>
<feature type="binding site" evidence="9">
    <location>
        <position position="45"/>
    </location>
    <ligand>
        <name>ATP</name>
        <dbReference type="ChEBI" id="CHEBI:30616"/>
    </ligand>
</feature>
<dbReference type="GO" id="GO:0005634">
    <property type="term" value="C:nucleus"/>
    <property type="evidence" value="ECO:0007669"/>
    <property type="project" value="TreeGrafter"/>
</dbReference>
<gene>
    <name evidence="11" type="primary">CHK1_2</name>
    <name evidence="11" type="ORF">GRS66_006941</name>
</gene>
<name>A0A6C1E554_SACPS</name>
<evidence type="ECO:0000256" key="2">
    <source>
        <dbReference type="ARBA" id="ARBA00022527"/>
    </source>
</evidence>
<evidence type="ECO:0000256" key="8">
    <source>
        <dbReference type="ARBA" id="ARBA00048679"/>
    </source>
</evidence>
<dbReference type="EMBL" id="CP049001">
    <property type="protein sequence ID" value="QID84438.1"/>
    <property type="molecule type" value="Genomic_DNA"/>
</dbReference>
<dbReference type="PROSITE" id="PS00108">
    <property type="entry name" value="PROTEIN_KINASE_ST"/>
    <property type="match status" value="1"/>
</dbReference>
<accession>A0A6C1E554</accession>
<dbReference type="GO" id="GO:0035861">
    <property type="term" value="C:site of double-strand break"/>
    <property type="evidence" value="ECO:0007669"/>
    <property type="project" value="TreeGrafter"/>
</dbReference>
<evidence type="ECO:0000256" key="6">
    <source>
        <dbReference type="ARBA" id="ARBA00022840"/>
    </source>
</evidence>
<dbReference type="EC" id="2.7.11.1" evidence="1"/>
<dbReference type="SMART" id="SM00220">
    <property type="entry name" value="S_TKc"/>
    <property type="match status" value="1"/>
</dbReference>
<evidence type="ECO:0000256" key="3">
    <source>
        <dbReference type="ARBA" id="ARBA00022679"/>
    </source>
</evidence>
<evidence type="ECO:0000256" key="5">
    <source>
        <dbReference type="ARBA" id="ARBA00022777"/>
    </source>
</evidence>
<evidence type="ECO:0000256" key="7">
    <source>
        <dbReference type="ARBA" id="ARBA00047899"/>
    </source>
</evidence>